<evidence type="ECO:0000313" key="3">
    <source>
        <dbReference type="Proteomes" id="UP001461498"/>
    </source>
</evidence>
<name>A0AAW1CPY5_9HEMI</name>
<comment type="caution">
    <text evidence="2">The sequence shown here is derived from an EMBL/GenBank/DDBJ whole genome shotgun (WGS) entry which is preliminary data.</text>
</comment>
<gene>
    <name evidence="2" type="ORF">O3M35_002591</name>
</gene>
<feature type="transmembrane region" description="Helical" evidence="1">
    <location>
        <begin position="21"/>
        <end position="41"/>
    </location>
</feature>
<feature type="transmembrane region" description="Helical" evidence="1">
    <location>
        <begin position="81"/>
        <end position="104"/>
    </location>
</feature>
<protein>
    <recommendedName>
        <fullName evidence="4">Transmembrane protein</fullName>
    </recommendedName>
</protein>
<keyword evidence="1" id="KW-0472">Membrane</keyword>
<keyword evidence="1" id="KW-1133">Transmembrane helix</keyword>
<evidence type="ECO:0000313" key="2">
    <source>
        <dbReference type="EMBL" id="KAK9499570.1"/>
    </source>
</evidence>
<keyword evidence="3" id="KW-1185">Reference proteome</keyword>
<dbReference type="Proteomes" id="UP001461498">
    <property type="component" value="Unassembled WGS sequence"/>
</dbReference>
<evidence type="ECO:0008006" key="4">
    <source>
        <dbReference type="Google" id="ProtNLM"/>
    </source>
</evidence>
<accession>A0AAW1CPY5</accession>
<proteinExistence type="predicted"/>
<reference evidence="2 3" key="1">
    <citation type="submission" date="2022-12" db="EMBL/GenBank/DDBJ databases">
        <title>Chromosome-level genome assembly of true bugs.</title>
        <authorList>
            <person name="Ma L."/>
            <person name="Li H."/>
        </authorList>
    </citation>
    <scope>NUCLEOTIDE SEQUENCE [LARGE SCALE GENOMIC DNA]</scope>
    <source>
        <strain evidence="2">Lab_2022b</strain>
    </source>
</reference>
<dbReference type="EMBL" id="JAPXFL010000011">
    <property type="protein sequence ID" value="KAK9499570.1"/>
    <property type="molecule type" value="Genomic_DNA"/>
</dbReference>
<dbReference type="AlphaFoldDB" id="A0AAW1CPY5"/>
<keyword evidence="1" id="KW-0812">Transmembrane</keyword>
<organism evidence="2 3">
    <name type="scientific">Rhynocoris fuscipes</name>
    <dbReference type="NCBI Taxonomy" id="488301"/>
    <lineage>
        <taxon>Eukaryota</taxon>
        <taxon>Metazoa</taxon>
        <taxon>Ecdysozoa</taxon>
        <taxon>Arthropoda</taxon>
        <taxon>Hexapoda</taxon>
        <taxon>Insecta</taxon>
        <taxon>Pterygota</taxon>
        <taxon>Neoptera</taxon>
        <taxon>Paraneoptera</taxon>
        <taxon>Hemiptera</taxon>
        <taxon>Heteroptera</taxon>
        <taxon>Panheteroptera</taxon>
        <taxon>Cimicomorpha</taxon>
        <taxon>Reduviidae</taxon>
        <taxon>Harpactorinae</taxon>
        <taxon>Harpactorini</taxon>
        <taxon>Rhynocoris</taxon>
    </lineage>
</organism>
<sequence>MYTDQNYIKIAKQLSMWYYETNMLLITMQFCIALNAISLQINNLRLNYLKIVNSKLNFAIDREDNLIKISLLINDNYGKQILISCAHILFTTISFLFHIAGHIAKNNINYSKEIQLSLNVLWQLSKLYCICEVCHEVNTQENIITCKLRKPGVKFTACGLFGLGFPLFTSCSSTCKLKLKLNEFLKL</sequence>
<evidence type="ECO:0000256" key="1">
    <source>
        <dbReference type="SAM" id="Phobius"/>
    </source>
</evidence>